<name>A0A6J4P4B5_9ACTN</name>
<dbReference type="AlphaFoldDB" id="A0A6J4P4B5"/>
<dbReference type="GO" id="GO:0004122">
    <property type="term" value="F:cystathionine beta-synthase activity"/>
    <property type="evidence" value="ECO:0007669"/>
    <property type="project" value="UniProtKB-EC"/>
</dbReference>
<feature type="compositionally biased region" description="Low complexity" evidence="1">
    <location>
        <begin position="118"/>
        <end position="133"/>
    </location>
</feature>
<sequence>GYLQGLQRHVAGPVRLRHRQHPPEPQRGRGAPRQVRPAARPGAHPPLRDHRGGRPHPPGVRRLPDAGGPGGAADRGRRGRGVGLRARPARCALRGRGQAHRPGGGPHVGAAADDRRQLAGARRGRSAGVVRRGAGAGGGQAGRCADPAGPPRVLGPRV</sequence>
<protein>
    <submittedName>
        <fullName evidence="2">Cystathionine beta-synthase</fullName>
        <ecNumber evidence="2">4.2.1.22</ecNumber>
    </submittedName>
</protein>
<feature type="non-terminal residue" evidence="2">
    <location>
        <position position="158"/>
    </location>
</feature>
<feature type="non-terminal residue" evidence="2">
    <location>
        <position position="1"/>
    </location>
</feature>
<keyword evidence="2" id="KW-0456">Lyase</keyword>
<dbReference type="EMBL" id="CADCUN010000241">
    <property type="protein sequence ID" value="CAA9404048.1"/>
    <property type="molecule type" value="Genomic_DNA"/>
</dbReference>
<evidence type="ECO:0000256" key="1">
    <source>
        <dbReference type="SAM" id="MobiDB-lite"/>
    </source>
</evidence>
<dbReference type="EC" id="4.2.1.22" evidence="2"/>
<proteinExistence type="predicted"/>
<accession>A0A6J4P4B5</accession>
<gene>
    <name evidence="2" type="ORF">AVDCRST_MAG60-2271</name>
</gene>
<organism evidence="2">
    <name type="scientific">uncultured Nocardioides sp</name>
    <dbReference type="NCBI Taxonomy" id="198441"/>
    <lineage>
        <taxon>Bacteria</taxon>
        <taxon>Bacillati</taxon>
        <taxon>Actinomycetota</taxon>
        <taxon>Actinomycetes</taxon>
        <taxon>Propionibacteriales</taxon>
        <taxon>Nocardioidaceae</taxon>
        <taxon>Nocardioides</taxon>
        <taxon>environmental samples</taxon>
    </lineage>
</organism>
<reference evidence="2" key="1">
    <citation type="submission" date="2020-02" db="EMBL/GenBank/DDBJ databases">
        <authorList>
            <person name="Meier V. D."/>
        </authorList>
    </citation>
    <scope>NUCLEOTIDE SEQUENCE</scope>
    <source>
        <strain evidence="2">AVDCRST_MAG60</strain>
    </source>
</reference>
<feature type="region of interest" description="Disordered" evidence="1">
    <location>
        <begin position="1"/>
        <end position="158"/>
    </location>
</feature>
<evidence type="ECO:0000313" key="2">
    <source>
        <dbReference type="EMBL" id="CAA9404048.1"/>
    </source>
</evidence>